<evidence type="ECO:0000256" key="14">
    <source>
        <dbReference type="ARBA" id="ARBA00024209"/>
    </source>
</evidence>
<dbReference type="SUPFAM" id="SSF57850">
    <property type="entry name" value="RING/U-box"/>
    <property type="match status" value="1"/>
</dbReference>
<evidence type="ECO:0000256" key="1">
    <source>
        <dbReference type="ARBA" id="ARBA00000900"/>
    </source>
</evidence>
<evidence type="ECO:0000256" key="15">
    <source>
        <dbReference type="PROSITE-ProRule" id="PRU00175"/>
    </source>
</evidence>
<feature type="signal peptide" evidence="16">
    <location>
        <begin position="1"/>
        <end position="18"/>
    </location>
</feature>
<keyword evidence="13" id="KW-0472">Membrane</keyword>
<dbReference type="PANTHER" id="PTHR46279:SF10">
    <property type="entry name" value="RING-TYPE E3 UBIQUITIN TRANSFERASE"/>
    <property type="match status" value="1"/>
</dbReference>
<dbReference type="EC" id="2.3.2.27" evidence="4"/>
<keyword evidence="6" id="KW-0812">Transmembrane</keyword>
<dbReference type="GeneID" id="107923725"/>
<organism evidence="18 19">
    <name type="scientific">Gossypium hirsutum</name>
    <name type="common">Upland cotton</name>
    <name type="synonym">Gossypium mexicanum</name>
    <dbReference type="NCBI Taxonomy" id="3635"/>
    <lineage>
        <taxon>Eukaryota</taxon>
        <taxon>Viridiplantae</taxon>
        <taxon>Streptophyta</taxon>
        <taxon>Embryophyta</taxon>
        <taxon>Tracheophyta</taxon>
        <taxon>Spermatophyta</taxon>
        <taxon>Magnoliopsida</taxon>
        <taxon>eudicotyledons</taxon>
        <taxon>Gunneridae</taxon>
        <taxon>Pentapetalae</taxon>
        <taxon>rosids</taxon>
        <taxon>malvids</taxon>
        <taxon>Malvales</taxon>
        <taxon>Malvaceae</taxon>
        <taxon>Malvoideae</taxon>
        <taxon>Gossypium</taxon>
    </lineage>
</organism>
<evidence type="ECO:0000256" key="6">
    <source>
        <dbReference type="ARBA" id="ARBA00022692"/>
    </source>
</evidence>
<dbReference type="InterPro" id="IPR025287">
    <property type="entry name" value="WAK_GUB"/>
</dbReference>
<dbReference type="CDD" id="cd16461">
    <property type="entry name" value="RING-H2_EL5-like"/>
    <property type="match status" value="1"/>
</dbReference>
<evidence type="ECO:0000256" key="9">
    <source>
        <dbReference type="ARBA" id="ARBA00022771"/>
    </source>
</evidence>
<dbReference type="STRING" id="3635.A0A1U8L8A4"/>
<feature type="domain" description="RING-type" evidence="17">
    <location>
        <begin position="323"/>
        <end position="365"/>
    </location>
</feature>
<dbReference type="RefSeq" id="XP_016709384.1">
    <property type="nucleotide sequence ID" value="XM_016853895.2"/>
</dbReference>
<dbReference type="PaxDb" id="3635-A0A1U8L8A4"/>
<keyword evidence="9 15" id="KW-0863">Zinc-finger</keyword>
<keyword evidence="7" id="KW-0479">Metal-binding</keyword>
<dbReference type="KEGG" id="ghi:107923725"/>
<dbReference type="AlphaFoldDB" id="A0A1U8L8A4"/>
<evidence type="ECO:0000256" key="12">
    <source>
        <dbReference type="ARBA" id="ARBA00022989"/>
    </source>
</evidence>
<keyword evidence="11" id="KW-0862">Zinc</keyword>
<dbReference type="Pfam" id="PF13947">
    <property type="entry name" value="GUB_WAK_bind"/>
    <property type="match status" value="1"/>
</dbReference>
<dbReference type="InterPro" id="IPR013083">
    <property type="entry name" value="Znf_RING/FYVE/PHD"/>
</dbReference>
<keyword evidence="8 16" id="KW-0732">Signal</keyword>
<evidence type="ECO:0000256" key="10">
    <source>
        <dbReference type="ARBA" id="ARBA00022786"/>
    </source>
</evidence>
<keyword evidence="18" id="KW-1185">Reference proteome</keyword>
<dbReference type="Proteomes" id="UP000818029">
    <property type="component" value="Chromosome A11"/>
</dbReference>
<evidence type="ECO:0000256" key="3">
    <source>
        <dbReference type="ARBA" id="ARBA00004906"/>
    </source>
</evidence>
<evidence type="ECO:0000313" key="18">
    <source>
        <dbReference type="Proteomes" id="UP000818029"/>
    </source>
</evidence>
<evidence type="ECO:0000313" key="19">
    <source>
        <dbReference type="RefSeq" id="XP_016709384.1"/>
    </source>
</evidence>
<dbReference type="GO" id="GO:0061630">
    <property type="term" value="F:ubiquitin protein ligase activity"/>
    <property type="evidence" value="ECO:0007669"/>
    <property type="project" value="UniProtKB-EC"/>
</dbReference>
<dbReference type="GO" id="GO:0008270">
    <property type="term" value="F:zinc ion binding"/>
    <property type="evidence" value="ECO:0007669"/>
    <property type="project" value="UniProtKB-KW"/>
</dbReference>
<evidence type="ECO:0000256" key="11">
    <source>
        <dbReference type="ARBA" id="ARBA00022833"/>
    </source>
</evidence>
<proteinExistence type="inferred from homology"/>
<evidence type="ECO:0000256" key="7">
    <source>
        <dbReference type="ARBA" id="ARBA00022723"/>
    </source>
</evidence>
<evidence type="ECO:0000256" key="16">
    <source>
        <dbReference type="SAM" id="SignalP"/>
    </source>
</evidence>
<dbReference type="SMR" id="A0A1U8L8A4"/>
<comment type="subcellular location">
    <subcellularLocation>
        <location evidence="2">Membrane</location>
        <topology evidence="2">Single-pass membrane protein</topology>
    </subcellularLocation>
</comment>
<evidence type="ECO:0000256" key="5">
    <source>
        <dbReference type="ARBA" id="ARBA00022679"/>
    </source>
</evidence>
<dbReference type="PROSITE" id="PS50089">
    <property type="entry name" value="ZF_RING_2"/>
    <property type="match status" value="1"/>
</dbReference>
<dbReference type="GO" id="GO:0030247">
    <property type="term" value="F:polysaccharide binding"/>
    <property type="evidence" value="ECO:0007669"/>
    <property type="project" value="InterPro"/>
</dbReference>
<comment type="catalytic activity">
    <reaction evidence="1">
        <text>S-ubiquitinyl-[E2 ubiquitin-conjugating enzyme]-L-cysteine + [acceptor protein]-L-lysine = [E2 ubiquitin-conjugating enzyme]-L-cysteine + N(6)-ubiquitinyl-[acceptor protein]-L-lysine.</text>
        <dbReference type="EC" id="2.3.2.27"/>
    </reaction>
</comment>
<dbReference type="OrthoDB" id="8062037at2759"/>
<accession>A0A1U8L8A4</accession>
<evidence type="ECO:0000256" key="8">
    <source>
        <dbReference type="ARBA" id="ARBA00022729"/>
    </source>
</evidence>
<feature type="chain" id="PRO_5010579820" description="RING-type E3 ubiquitin transferase" evidence="16">
    <location>
        <begin position="19"/>
        <end position="378"/>
    </location>
</feature>
<gene>
    <name evidence="19" type="primary">LOC107923725</name>
</gene>
<evidence type="ECO:0000256" key="13">
    <source>
        <dbReference type="ARBA" id="ARBA00023136"/>
    </source>
</evidence>
<evidence type="ECO:0000256" key="4">
    <source>
        <dbReference type="ARBA" id="ARBA00012483"/>
    </source>
</evidence>
<comment type="pathway">
    <text evidence="3">Protein modification; protein ubiquitination.</text>
</comment>
<evidence type="ECO:0000256" key="2">
    <source>
        <dbReference type="ARBA" id="ARBA00004167"/>
    </source>
</evidence>
<dbReference type="SMART" id="SM00184">
    <property type="entry name" value="RING"/>
    <property type="match status" value="1"/>
</dbReference>
<reference evidence="19" key="2">
    <citation type="submission" date="2025-08" db="UniProtKB">
        <authorList>
            <consortium name="RefSeq"/>
        </authorList>
    </citation>
    <scope>IDENTIFICATION</scope>
</reference>
<evidence type="ECO:0000259" key="17">
    <source>
        <dbReference type="PROSITE" id="PS50089"/>
    </source>
</evidence>
<dbReference type="Gene3D" id="3.30.40.10">
    <property type="entry name" value="Zinc/RING finger domain, C3HC4 (zinc finger)"/>
    <property type="match status" value="1"/>
</dbReference>
<dbReference type="Pfam" id="PF13639">
    <property type="entry name" value="zf-RING_2"/>
    <property type="match status" value="1"/>
</dbReference>
<keyword evidence="5" id="KW-0808">Transferase</keyword>
<name>A0A1U8L8A4_GOSHI</name>
<comment type="similarity">
    <text evidence="14">Belongs to the RING-type zinc finger family. ATL subfamily.</text>
</comment>
<dbReference type="PANTHER" id="PTHR46279">
    <property type="entry name" value="RING/U-BOX SUPERFAMILY PROTEIN"/>
    <property type="match status" value="1"/>
</dbReference>
<keyword evidence="10" id="KW-0833">Ubl conjugation pathway</keyword>
<dbReference type="GO" id="GO:0016020">
    <property type="term" value="C:membrane"/>
    <property type="evidence" value="ECO:0007669"/>
    <property type="project" value="UniProtKB-SubCell"/>
</dbReference>
<protein>
    <recommendedName>
        <fullName evidence="4">RING-type E3 ubiquitin transferase</fullName>
        <ecNumber evidence="4">2.3.2.27</ecNumber>
    </recommendedName>
</protein>
<dbReference type="InterPro" id="IPR001841">
    <property type="entry name" value="Znf_RING"/>
</dbReference>
<dbReference type="InterPro" id="IPR046948">
    <property type="entry name" value="ATL20-22-like"/>
</dbReference>
<sequence length="378" mass="41829">MDILKLFFIIVYFSLHSATSTMDPCAESVCQSTKSSPLIRFPFRLIGRQPKSCGFPGFDLSCNYNSTQTLLQLPYSGNFTIEAIDYGAQQIWVNDPNNCLPQRILSLNFSGSPFTAVYDQDYTFFNCTLDYSRYGLNPIGCLSGDNYTVFATSSNEVVDSLSLSTCRRVATVSVPVGWPFYGGVSSSDLTDDLWLMWSNPKCRKCESRGAKCGLKPNSTNEISCSSARGRVKTPLSGIPRSAQYAITVGAAIPTLLSISCLICYICSKVKSYVAPHRPIAEFNSTITPQPMLVVGLDGSTIESYPRIVLGESRRLPKLDDNTCPICLSEYRPNETLKSIPHCQHCFHADCIDEWLRLNATCPICRNSPEMSYPPTQDS</sequence>
<reference evidence="18" key="1">
    <citation type="journal article" date="2020" name="Nat. Genet.">
        <title>Genomic diversifications of five Gossypium allopolyploid species and their impact on cotton improvement.</title>
        <authorList>
            <person name="Chen Z.J."/>
            <person name="Sreedasyam A."/>
            <person name="Ando A."/>
            <person name="Song Q."/>
            <person name="De Santiago L.M."/>
            <person name="Hulse-Kemp A.M."/>
            <person name="Ding M."/>
            <person name="Ye W."/>
            <person name="Kirkbride R.C."/>
            <person name="Jenkins J."/>
            <person name="Plott C."/>
            <person name="Lovell J."/>
            <person name="Lin Y.M."/>
            <person name="Vaughn R."/>
            <person name="Liu B."/>
            <person name="Simpson S."/>
            <person name="Scheffler B.E."/>
            <person name="Wen L."/>
            <person name="Saski C.A."/>
            <person name="Grover C.E."/>
            <person name="Hu G."/>
            <person name="Conover J.L."/>
            <person name="Carlson J.W."/>
            <person name="Shu S."/>
            <person name="Boston L.B."/>
            <person name="Williams M."/>
            <person name="Peterson D.G."/>
            <person name="McGee K."/>
            <person name="Jones D.C."/>
            <person name="Wendel J.F."/>
            <person name="Stelly D.M."/>
            <person name="Grimwood J."/>
            <person name="Schmutz J."/>
        </authorList>
    </citation>
    <scope>NUCLEOTIDE SEQUENCE [LARGE SCALE GENOMIC DNA]</scope>
    <source>
        <strain evidence="18">cv. TM-1</strain>
    </source>
</reference>
<keyword evidence="12" id="KW-1133">Transmembrane helix</keyword>